<evidence type="ECO:0000313" key="1">
    <source>
        <dbReference type="EMBL" id="OYQ37259.1"/>
    </source>
</evidence>
<organism evidence="1 2">
    <name type="scientific">Niveispirillum lacus</name>
    <dbReference type="NCBI Taxonomy" id="1981099"/>
    <lineage>
        <taxon>Bacteria</taxon>
        <taxon>Pseudomonadati</taxon>
        <taxon>Pseudomonadota</taxon>
        <taxon>Alphaproteobacteria</taxon>
        <taxon>Rhodospirillales</taxon>
        <taxon>Azospirillaceae</taxon>
        <taxon>Niveispirillum</taxon>
    </lineage>
</organism>
<keyword evidence="2" id="KW-1185">Reference proteome</keyword>
<gene>
    <name evidence="1" type="ORF">CHU95_01730</name>
</gene>
<proteinExistence type="predicted"/>
<name>A0A255Z748_9PROT</name>
<comment type="caution">
    <text evidence="1">The sequence shown here is derived from an EMBL/GenBank/DDBJ whole genome shotgun (WGS) entry which is preliminary data.</text>
</comment>
<dbReference type="EMBL" id="NOXU01000016">
    <property type="protein sequence ID" value="OYQ37259.1"/>
    <property type="molecule type" value="Genomic_DNA"/>
</dbReference>
<accession>A0A255Z748</accession>
<protein>
    <submittedName>
        <fullName evidence="1">Uncharacterized protein</fullName>
    </submittedName>
</protein>
<evidence type="ECO:0000313" key="2">
    <source>
        <dbReference type="Proteomes" id="UP000216998"/>
    </source>
</evidence>
<dbReference type="AlphaFoldDB" id="A0A255Z748"/>
<dbReference type="Proteomes" id="UP000216998">
    <property type="component" value="Unassembled WGS sequence"/>
</dbReference>
<reference evidence="1 2" key="1">
    <citation type="submission" date="2017-07" db="EMBL/GenBank/DDBJ databases">
        <title>Niveispirillum cyanobacteriorum sp. nov., isolated from cyanobacterial aggregates in a eutrophic lake.</title>
        <authorList>
            <person name="Cai H."/>
        </authorList>
    </citation>
    <scope>NUCLEOTIDE SEQUENCE [LARGE SCALE GENOMIC DNA]</scope>
    <source>
        <strain evidence="2">TH1-14</strain>
    </source>
</reference>
<sequence length="61" mass="6304">MGYGLAKVTAAGAFRSPRRPIPALLAHQPFFMSMAWVGDEDETHGCLGRPGGGTDDNGTGG</sequence>